<dbReference type="RefSeq" id="WP_310093733.1">
    <property type="nucleotide sequence ID" value="NZ_JAVDUU010000002.1"/>
</dbReference>
<comment type="caution">
    <text evidence="7">The sequence shown here is derived from an EMBL/GenBank/DDBJ whole genome shotgun (WGS) entry which is preliminary data.</text>
</comment>
<dbReference type="PANTHER" id="PTHR43806">
    <property type="entry name" value="PEPTIDASE S8"/>
    <property type="match status" value="1"/>
</dbReference>
<feature type="active site" description="Charge relay system" evidence="5">
    <location>
        <position position="122"/>
    </location>
</feature>
<dbReference type="InterPro" id="IPR023827">
    <property type="entry name" value="Peptidase_S8_Asp-AS"/>
</dbReference>
<dbReference type="InterPro" id="IPR050131">
    <property type="entry name" value="Peptidase_S8_subtilisin-like"/>
</dbReference>
<keyword evidence="3 5" id="KW-0378">Hydrolase</keyword>
<dbReference type="SUPFAM" id="SSF52743">
    <property type="entry name" value="Subtilisin-like"/>
    <property type="match status" value="1"/>
</dbReference>
<dbReference type="Pfam" id="PF00082">
    <property type="entry name" value="Peptidase_S8"/>
    <property type="match status" value="1"/>
</dbReference>
<evidence type="ECO:0000313" key="8">
    <source>
        <dbReference type="Proteomes" id="UP001247620"/>
    </source>
</evidence>
<dbReference type="InterPro" id="IPR015500">
    <property type="entry name" value="Peptidase_S8_subtilisin-rel"/>
</dbReference>
<keyword evidence="2 5" id="KW-0645">Protease</keyword>
<proteinExistence type="inferred from homology"/>
<keyword evidence="8" id="KW-1185">Reference proteome</keyword>
<dbReference type="PROSITE" id="PS00136">
    <property type="entry name" value="SUBTILASE_ASP"/>
    <property type="match status" value="1"/>
</dbReference>
<evidence type="ECO:0000256" key="4">
    <source>
        <dbReference type="ARBA" id="ARBA00022825"/>
    </source>
</evidence>
<gene>
    <name evidence="7" type="ORF">J2W55_001527</name>
</gene>
<dbReference type="Proteomes" id="UP001247620">
    <property type="component" value="Unassembled WGS sequence"/>
</dbReference>
<dbReference type="PROSITE" id="PS51892">
    <property type="entry name" value="SUBTILASE"/>
    <property type="match status" value="1"/>
</dbReference>
<evidence type="ECO:0000256" key="1">
    <source>
        <dbReference type="ARBA" id="ARBA00011073"/>
    </source>
</evidence>
<dbReference type="PANTHER" id="PTHR43806:SF11">
    <property type="entry name" value="CEREVISIN-RELATED"/>
    <property type="match status" value="1"/>
</dbReference>
<sequence length="375" mass="40992">MKEYIVTKDILNIRSSATDVDDTNYVGSLNRGATIFLTDEEINGKIPFGGSSPMWKADHLNNMVSRDAVEPKVITATTQGIEQFKSVANFPNVPINWNGKVKKIPNNIKIKGGSGISVGVLDSGIERQHLDLSRNVIESIDFTKSAVADLDVQGHGTAMASLIAAYPFSKNGITGIAPNVLLRLAKVMYDQNDPQDFSSVELGMRHLLERRVDIINMSIGRPFVAALPSIQHIISLTGASNNTVFFASTKEYNDDNDLSRLTDLFPANCPGVIPVCSLTKSLIEQHWNSLPAPLIIIPDFNAWCCSIKHRHYYFQEAGSSISTALMAGITALLLAQSPSVNRSKQGILSLLTQYASTVDEAFQNIGSEIHYIIKN</sequence>
<dbReference type="EMBL" id="JAVDUU010000002">
    <property type="protein sequence ID" value="MDR6941685.1"/>
    <property type="molecule type" value="Genomic_DNA"/>
</dbReference>
<name>A0ABU1TA35_9SPHI</name>
<dbReference type="CDD" id="cd00306">
    <property type="entry name" value="Peptidases_S8_S53"/>
    <property type="match status" value="1"/>
</dbReference>
<dbReference type="Gene3D" id="3.40.50.200">
    <property type="entry name" value="Peptidase S8/S53 domain"/>
    <property type="match status" value="1"/>
</dbReference>
<feature type="active site" description="Charge relay system" evidence="5">
    <location>
        <position position="320"/>
    </location>
</feature>
<reference evidence="7 8" key="1">
    <citation type="submission" date="2023-07" db="EMBL/GenBank/DDBJ databases">
        <title>Sorghum-associated microbial communities from plants grown in Nebraska, USA.</title>
        <authorList>
            <person name="Schachtman D."/>
        </authorList>
    </citation>
    <scope>NUCLEOTIDE SEQUENCE [LARGE SCALE GENOMIC DNA]</scope>
    <source>
        <strain evidence="7 8">3262</strain>
    </source>
</reference>
<evidence type="ECO:0000256" key="5">
    <source>
        <dbReference type="PROSITE-ProRule" id="PRU01240"/>
    </source>
</evidence>
<dbReference type="GO" id="GO:0006508">
    <property type="term" value="P:proteolysis"/>
    <property type="evidence" value="ECO:0007669"/>
    <property type="project" value="UniProtKB-KW"/>
</dbReference>
<comment type="similarity">
    <text evidence="1 5">Belongs to the peptidase S8 family.</text>
</comment>
<feature type="active site" description="Charge relay system" evidence="5">
    <location>
        <position position="155"/>
    </location>
</feature>
<evidence type="ECO:0000259" key="6">
    <source>
        <dbReference type="Pfam" id="PF00082"/>
    </source>
</evidence>
<protein>
    <submittedName>
        <fullName evidence="7">Subtilisin family serine protease</fullName>
    </submittedName>
</protein>
<dbReference type="PRINTS" id="PR00723">
    <property type="entry name" value="SUBTILISIN"/>
</dbReference>
<dbReference type="GO" id="GO:0008233">
    <property type="term" value="F:peptidase activity"/>
    <property type="evidence" value="ECO:0007669"/>
    <property type="project" value="UniProtKB-KW"/>
</dbReference>
<feature type="domain" description="Peptidase S8/S53" evidence="6">
    <location>
        <begin position="113"/>
        <end position="344"/>
    </location>
</feature>
<evidence type="ECO:0000256" key="3">
    <source>
        <dbReference type="ARBA" id="ARBA00022801"/>
    </source>
</evidence>
<accession>A0ABU1TA35</accession>
<evidence type="ECO:0000313" key="7">
    <source>
        <dbReference type="EMBL" id="MDR6941685.1"/>
    </source>
</evidence>
<dbReference type="InterPro" id="IPR036852">
    <property type="entry name" value="Peptidase_S8/S53_dom_sf"/>
</dbReference>
<dbReference type="InterPro" id="IPR000209">
    <property type="entry name" value="Peptidase_S8/S53_dom"/>
</dbReference>
<keyword evidence="4 5" id="KW-0720">Serine protease</keyword>
<evidence type="ECO:0000256" key="2">
    <source>
        <dbReference type="ARBA" id="ARBA00022670"/>
    </source>
</evidence>
<organism evidence="7 8">
    <name type="scientific">Mucilaginibacter pocheonensis</name>
    <dbReference type="NCBI Taxonomy" id="398050"/>
    <lineage>
        <taxon>Bacteria</taxon>
        <taxon>Pseudomonadati</taxon>
        <taxon>Bacteroidota</taxon>
        <taxon>Sphingobacteriia</taxon>
        <taxon>Sphingobacteriales</taxon>
        <taxon>Sphingobacteriaceae</taxon>
        <taxon>Mucilaginibacter</taxon>
    </lineage>
</organism>